<dbReference type="InterPro" id="IPR003877">
    <property type="entry name" value="SPRY_dom"/>
</dbReference>
<dbReference type="InterPro" id="IPR051051">
    <property type="entry name" value="E3_ubiq-ligase_TRIM/RNF"/>
</dbReference>
<evidence type="ECO:0000256" key="8">
    <source>
        <dbReference type="ARBA" id="ARBA00022833"/>
    </source>
</evidence>
<dbReference type="Gene3D" id="3.30.160.60">
    <property type="entry name" value="Classic Zinc Finger"/>
    <property type="match status" value="1"/>
</dbReference>
<keyword evidence="5" id="KW-0479">Metal-binding</keyword>
<dbReference type="Pfam" id="PF00097">
    <property type="entry name" value="zf-C3HC4"/>
    <property type="match status" value="1"/>
</dbReference>
<dbReference type="GO" id="GO:0005737">
    <property type="term" value="C:cytoplasm"/>
    <property type="evidence" value="ECO:0007669"/>
    <property type="project" value="UniProtKB-SubCell"/>
</dbReference>
<dbReference type="InterPro" id="IPR003879">
    <property type="entry name" value="Butyrophylin_SPRY"/>
</dbReference>
<evidence type="ECO:0000256" key="3">
    <source>
        <dbReference type="ARBA" id="ARBA00022588"/>
    </source>
</evidence>
<dbReference type="SMART" id="SM00449">
    <property type="entry name" value="SPRY"/>
    <property type="match status" value="1"/>
</dbReference>
<dbReference type="SMART" id="SM00336">
    <property type="entry name" value="BBOX"/>
    <property type="match status" value="1"/>
</dbReference>
<evidence type="ECO:0000256" key="1">
    <source>
        <dbReference type="ARBA" id="ARBA00004496"/>
    </source>
</evidence>
<accession>A0A8T2KFC4</accession>
<dbReference type="Gene3D" id="3.30.40.10">
    <property type="entry name" value="Zinc/RING finger domain, C3HC4 (zinc finger)"/>
    <property type="match status" value="1"/>
</dbReference>
<dbReference type="GO" id="GO:0008270">
    <property type="term" value="F:zinc ion binding"/>
    <property type="evidence" value="ECO:0007669"/>
    <property type="project" value="UniProtKB-KW"/>
</dbReference>
<keyword evidence="2" id="KW-0963">Cytoplasm</keyword>
<dbReference type="PRINTS" id="PR01407">
    <property type="entry name" value="BUTYPHLNCDUF"/>
</dbReference>
<feature type="domain" description="RING-type" evidence="13">
    <location>
        <begin position="12"/>
        <end position="55"/>
    </location>
</feature>
<dbReference type="InterPro" id="IPR013320">
    <property type="entry name" value="ConA-like_dom_sf"/>
</dbReference>
<dbReference type="InterPro" id="IPR001870">
    <property type="entry name" value="B30.2/SPRY"/>
</dbReference>
<keyword evidence="9" id="KW-0391">Immunity</keyword>
<dbReference type="InterPro" id="IPR013083">
    <property type="entry name" value="Znf_RING/FYVE/PHD"/>
</dbReference>
<evidence type="ECO:0000259" key="15">
    <source>
        <dbReference type="PROSITE" id="PS50188"/>
    </source>
</evidence>
<dbReference type="Pfam" id="PF00622">
    <property type="entry name" value="SPRY"/>
    <property type="match status" value="1"/>
</dbReference>
<evidence type="ECO:0000259" key="13">
    <source>
        <dbReference type="PROSITE" id="PS50089"/>
    </source>
</evidence>
<evidence type="ECO:0000256" key="10">
    <source>
        <dbReference type="ARBA" id="ARBA00023054"/>
    </source>
</evidence>
<dbReference type="SUPFAM" id="SSF57845">
    <property type="entry name" value="B-box zinc-binding domain"/>
    <property type="match status" value="1"/>
</dbReference>
<evidence type="ECO:0000256" key="5">
    <source>
        <dbReference type="ARBA" id="ARBA00022723"/>
    </source>
</evidence>
<dbReference type="InterPro" id="IPR000315">
    <property type="entry name" value="Znf_B-box"/>
</dbReference>
<dbReference type="Pfam" id="PF00643">
    <property type="entry name" value="zf-B_box"/>
    <property type="match status" value="1"/>
</dbReference>
<dbReference type="InterPro" id="IPR043136">
    <property type="entry name" value="B30.2/SPRY_sf"/>
</dbReference>
<dbReference type="SMART" id="SM00502">
    <property type="entry name" value="BBC"/>
    <property type="match status" value="1"/>
</dbReference>
<dbReference type="SMART" id="SM00589">
    <property type="entry name" value="PRY"/>
    <property type="match status" value="1"/>
</dbReference>
<protein>
    <submittedName>
        <fullName evidence="16">Uncharacterized protein</fullName>
    </submittedName>
</protein>
<name>A0A8T2KFC4_9PIPI</name>
<feature type="domain" description="B30.2/SPRY" evidence="15">
    <location>
        <begin position="322"/>
        <end position="511"/>
    </location>
</feature>
<keyword evidence="8" id="KW-0862">Zinc</keyword>
<evidence type="ECO:0000256" key="9">
    <source>
        <dbReference type="ARBA" id="ARBA00022859"/>
    </source>
</evidence>
<dbReference type="PANTHER" id="PTHR25465:SF41">
    <property type="entry name" value="E3 UBIQUITIN-PROTEIN LIGASE RNF135"/>
    <property type="match status" value="1"/>
</dbReference>
<dbReference type="OrthoDB" id="6105938at2759"/>
<evidence type="ECO:0000259" key="14">
    <source>
        <dbReference type="PROSITE" id="PS50119"/>
    </source>
</evidence>
<dbReference type="PROSITE" id="PS00518">
    <property type="entry name" value="ZF_RING_1"/>
    <property type="match status" value="1"/>
</dbReference>
<dbReference type="CDD" id="cd12891">
    <property type="entry name" value="SPRY_PRY_C-I_2"/>
    <property type="match status" value="1"/>
</dbReference>
<dbReference type="SMART" id="SM00184">
    <property type="entry name" value="RING"/>
    <property type="match status" value="1"/>
</dbReference>
<keyword evidence="10 12" id="KW-0175">Coiled coil</keyword>
<dbReference type="InterPro" id="IPR006574">
    <property type="entry name" value="PRY"/>
</dbReference>
<evidence type="ECO:0000313" key="16">
    <source>
        <dbReference type="EMBL" id="KAG8453086.1"/>
    </source>
</evidence>
<dbReference type="Pfam" id="PF13765">
    <property type="entry name" value="PRY"/>
    <property type="match status" value="1"/>
</dbReference>
<evidence type="ECO:0000256" key="7">
    <source>
        <dbReference type="ARBA" id="ARBA00022786"/>
    </source>
</evidence>
<evidence type="ECO:0000256" key="2">
    <source>
        <dbReference type="ARBA" id="ARBA00022490"/>
    </source>
</evidence>
<dbReference type="SUPFAM" id="SSF49899">
    <property type="entry name" value="Concanavalin A-like lectins/glucanases"/>
    <property type="match status" value="1"/>
</dbReference>
<dbReference type="PROSITE" id="PS50089">
    <property type="entry name" value="ZF_RING_2"/>
    <property type="match status" value="1"/>
</dbReference>
<dbReference type="Gene3D" id="2.60.120.920">
    <property type="match status" value="1"/>
</dbReference>
<dbReference type="InterPro" id="IPR003649">
    <property type="entry name" value="Bbox_C"/>
</dbReference>
<dbReference type="AlphaFoldDB" id="A0A8T2KFC4"/>
<feature type="domain" description="B box-type" evidence="14">
    <location>
        <begin position="123"/>
        <end position="164"/>
    </location>
</feature>
<dbReference type="EMBL" id="JAACNH010000002">
    <property type="protein sequence ID" value="KAG8453086.1"/>
    <property type="molecule type" value="Genomic_DNA"/>
</dbReference>
<dbReference type="PROSITE" id="PS50188">
    <property type="entry name" value="B302_SPRY"/>
    <property type="match status" value="1"/>
</dbReference>
<evidence type="ECO:0000313" key="17">
    <source>
        <dbReference type="Proteomes" id="UP000812440"/>
    </source>
</evidence>
<keyword evidence="3" id="KW-0399">Innate immunity</keyword>
<dbReference type="InterPro" id="IPR018957">
    <property type="entry name" value="Znf_C3HC4_RING-type"/>
</dbReference>
<keyword evidence="4" id="KW-0808">Transferase</keyword>
<comment type="caution">
    <text evidence="16">The sequence shown here is derived from an EMBL/GenBank/DDBJ whole genome shotgun (WGS) entry which is preliminary data.</text>
</comment>
<sequence>MSSTDPRHELNCSFCKGINTDPATLPCGHNFCQSCIGNVLGAQEGSGGSTCPECRAKIVDCPGMMENGFPEKDRTGISCTYCIYSPAPAAKTCLHCEASLCEDHLKVHSKSGKHILTEPTNFLGNRKCSVHNELLHFYCQQDRSCICASCSTIGEHKGHKLDLLNEASEKKKVKLRNLLQKVNNNKEEIRKRTHSLEEDRKRIQGKAEGETGRVTALFRDIREQLEGLEKRVLSEISRQEEKISLQIRDALQQLEEREDGLSRKIHQIEKLCSMVDPLTVLQGKKPEGGDSGGKMHKKRNHKMATTVEDLDGDVISESLFLGLAGIVAEVKEKIYGQEATGLVMDRDTAGNNFIVSEDNKTASYSHNDLHHPHNPKRFQIPQALSVVSFPTGRHYWEVEGSESGSWMVGMAYTNIKRAGKQSQIGDNDKSWGLYRYYNNYSVIHDGKGATLNLCPPGGKIRISLDYEAGHLSFYQLSDPIRHLHTFTATFTEPLHAAFWVFGDNVWVRLLS</sequence>
<feature type="coiled-coil region" evidence="12">
    <location>
        <begin position="161"/>
        <end position="271"/>
    </location>
</feature>
<evidence type="ECO:0000256" key="11">
    <source>
        <dbReference type="PROSITE-ProRule" id="PRU00024"/>
    </source>
</evidence>
<keyword evidence="17" id="KW-1185">Reference proteome</keyword>
<keyword evidence="7" id="KW-0833">Ubl conjugation pathway</keyword>
<dbReference type="PANTHER" id="PTHR25465">
    <property type="entry name" value="B-BOX DOMAIN CONTAINING"/>
    <property type="match status" value="1"/>
</dbReference>
<dbReference type="PROSITE" id="PS50119">
    <property type="entry name" value="ZF_BBOX"/>
    <property type="match status" value="1"/>
</dbReference>
<dbReference type="GO" id="GO:0045087">
    <property type="term" value="P:innate immune response"/>
    <property type="evidence" value="ECO:0007669"/>
    <property type="project" value="UniProtKB-KW"/>
</dbReference>
<organism evidence="16 17">
    <name type="scientific">Hymenochirus boettgeri</name>
    <name type="common">Congo dwarf clawed frog</name>
    <dbReference type="NCBI Taxonomy" id="247094"/>
    <lineage>
        <taxon>Eukaryota</taxon>
        <taxon>Metazoa</taxon>
        <taxon>Chordata</taxon>
        <taxon>Craniata</taxon>
        <taxon>Vertebrata</taxon>
        <taxon>Euteleostomi</taxon>
        <taxon>Amphibia</taxon>
        <taxon>Batrachia</taxon>
        <taxon>Anura</taxon>
        <taxon>Pipoidea</taxon>
        <taxon>Pipidae</taxon>
        <taxon>Pipinae</taxon>
        <taxon>Hymenochirus</taxon>
    </lineage>
</organism>
<dbReference type="Proteomes" id="UP000812440">
    <property type="component" value="Chromosome 2"/>
</dbReference>
<dbReference type="InterPro" id="IPR017907">
    <property type="entry name" value="Znf_RING_CS"/>
</dbReference>
<evidence type="ECO:0000256" key="6">
    <source>
        <dbReference type="ARBA" id="ARBA00022771"/>
    </source>
</evidence>
<dbReference type="CDD" id="cd19769">
    <property type="entry name" value="Bbox2_TRIM16-like"/>
    <property type="match status" value="1"/>
</dbReference>
<gene>
    <name evidence="16" type="ORF">GDO86_004774</name>
</gene>
<dbReference type="Gene3D" id="4.10.830.40">
    <property type="match status" value="1"/>
</dbReference>
<keyword evidence="6 11" id="KW-0863">Zinc-finger</keyword>
<dbReference type="InterPro" id="IPR001841">
    <property type="entry name" value="Znf_RING"/>
</dbReference>
<evidence type="ECO:0000256" key="12">
    <source>
        <dbReference type="SAM" id="Coils"/>
    </source>
</evidence>
<dbReference type="GO" id="GO:0016740">
    <property type="term" value="F:transferase activity"/>
    <property type="evidence" value="ECO:0007669"/>
    <property type="project" value="UniProtKB-KW"/>
</dbReference>
<evidence type="ECO:0000256" key="4">
    <source>
        <dbReference type="ARBA" id="ARBA00022679"/>
    </source>
</evidence>
<reference evidence="16" key="1">
    <citation type="thesis" date="2020" institute="ProQuest LLC" country="789 East Eisenhower Parkway, Ann Arbor, MI, USA">
        <title>Comparative Genomics and Chromosome Evolution.</title>
        <authorList>
            <person name="Mudd A.B."/>
        </authorList>
    </citation>
    <scope>NUCLEOTIDE SEQUENCE</scope>
    <source>
        <strain evidence="16">Female2</strain>
        <tissue evidence="16">Blood</tissue>
    </source>
</reference>
<comment type="subcellular location">
    <subcellularLocation>
        <location evidence="1">Cytoplasm</location>
    </subcellularLocation>
</comment>
<dbReference type="SUPFAM" id="SSF57850">
    <property type="entry name" value="RING/U-box"/>
    <property type="match status" value="1"/>
</dbReference>
<proteinExistence type="predicted"/>